<evidence type="ECO:0000259" key="3">
    <source>
        <dbReference type="PROSITE" id="PS50110"/>
    </source>
</evidence>
<accession>A0A1H6YGV3</accession>
<dbReference type="InterPro" id="IPR050595">
    <property type="entry name" value="Bact_response_regulator"/>
</dbReference>
<name>A0A1H6YGV3_9BACT</name>
<dbReference type="InterPro" id="IPR001789">
    <property type="entry name" value="Sig_transdc_resp-reg_receiver"/>
</dbReference>
<protein>
    <submittedName>
        <fullName evidence="4">Response regulator receiver domain-containing protein</fullName>
    </submittedName>
</protein>
<dbReference type="Gene3D" id="3.40.50.2300">
    <property type="match status" value="1"/>
</dbReference>
<proteinExistence type="predicted"/>
<dbReference type="SUPFAM" id="SSF52172">
    <property type="entry name" value="CheY-like"/>
    <property type="match status" value="1"/>
</dbReference>
<dbReference type="InterPro" id="IPR011006">
    <property type="entry name" value="CheY-like_superfamily"/>
</dbReference>
<dbReference type="RefSeq" id="WP_090338505.1">
    <property type="nucleotide sequence ID" value="NZ_FNXY01000007.1"/>
</dbReference>
<dbReference type="PROSITE" id="PS50110">
    <property type="entry name" value="RESPONSE_REGULATORY"/>
    <property type="match status" value="1"/>
</dbReference>
<dbReference type="SMART" id="SM00448">
    <property type="entry name" value="REC"/>
    <property type="match status" value="1"/>
</dbReference>
<dbReference type="GO" id="GO:0000160">
    <property type="term" value="P:phosphorelay signal transduction system"/>
    <property type="evidence" value="ECO:0007669"/>
    <property type="project" value="InterPro"/>
</dbReference>
<dbReference type="STRING" id="408657.SAMN04487995_4509"/>
<dbReference type="OrthoDB" id="1646880at2"/>
<evidence type="ECO:0000256" key="2">
    <source>
        <dbReference type="PROSITE-ProRule" id="PRU00169"/>
    </source>
</evidence>
<dbReference type="AlphaFoldDB" id="A0A1H6YGV3"/>
<feature type="modified residue" description="4-aspartylphosphate" evidence="2">
    <location>
        <position position="51"/>
    </location>
</feature>
<feature type="domain" description="Response regulatory" evidence="3">
    <location>
        <begin position="3"/>
        <end position="118"/>
    </location>
</feature>
<gene>
    <name evidence="4" type="ORF">SAMN04487995_4509</name>
</gene>
<evidence type="ECO:0000256" key="1">
    <source>
        <dbReference type="ARBA" id="ARBA00022553"/>
    </source>
</evidence>
<evidence type="ECO:0000313" key="4">
    <source>
        <dbReference type="EMBL" id="SEJ40479.1"/>
    </source>
</evidence>
<keyword evidence="1 2" id="KW-0597">Phosphoprotein</keyword>
<dbReference type="Proteomes" id="UP000199532">
    <property type="component" value="Unassembled WGS sequence"/>
</dbReference>
<dbReference type="PANTHER" id="PTHR44591:SF3">
    <property type="entry name" value="RESPONSE REGULATORY DOMAIN-CONTAINING PROTEIN"/>
    <property type="match status" value="1"/>
</dbReference>
<sequence length="119" mass="13558">MKKILVIDDDRDILELLKIVFRDSGHEVIFSETEMGTNDIYVLHPDLILLDVRIKGSSKSGAEICRELKADTKTRNFPVVLCSGEYNLHDIARECEADVYLAKPYNLTSLLTQVNRFIS</sequence>
<keyword evidence="5" id="KW-1185">Reference proteome</keyword>
<organism evidence="4 5">
    <name type="scientific">Dyadobacter koreensis</name>
    <dbReference type="NCBI Taxonomy" id="408657"/>
    <lineage>
        <taxon>Bacteria</taxon>
        <taxon>Pseudomonadati</taxon>
        <taxon>Bacteroidota</taxon>
        <taxon>Cytophagia</taxon>
        <taxon>Cytophagales</taxon>
        <taxon>Spirosomataceae</taxon>
        <taxon>Dyadobacter</taxon>
    </lineage>
</organism>
<dbReference type="PANTHER" id="PTHR44591">
    <property type="entry name" value="STRESS RESPONSE REGULATOR PROTEIN 1"/>
    <property type="match status" value="1"/>
</dbReference>
<dbReference type="EMBL" id="FNXY01000007">
    <property type="protein sequence ID" value="SEJ40479.1"/>
    <property type="molecule type" value="Genomic_DNA"/>
</dbReference>
<evidence type="ECO:0000313" key="5">
    <source>
        <dbReference type="Proteomes" id="UP000199532"/>
    </source>
</evidence>
<reference evidence="4 5" key="1">
    <citation type="submission" date="2016-10" db="EMBL/GenBank/DDBJ databases">
        <authorList>
            <person name="de Groot N.N."/>
        </authorList>
    </citation>
    <scope>NUCLEOTIDE SEQUENCE [LARGE SCALE GENOMIC DNA]</scope>
    <source>
        <strain evidence="4 5">DSM 19938</strain>
    </source>
</reference>
<dbReference type="Pfam" id="PF00072">
    <property type="entry name" value="Response_reg"/>
    <property type="match status" value="1"/>
</dbReference>